<feature type="transmembrane region" description="Helical" evidence="1">
    <location>
        <begin position="6"/>
        <end position="30"/>
    </location>
</feature>
<dbReference type="InterPro" id="IPR050583">
    <property type="entry name" value="Mycobacterial_A85_antigen"/>
</dbReference>
<dbReference type="PANTHER" id="PTHR48098:SF1">
    <property type="entry name" value="DIACYLGLYCEROL ACYLTRANSFERASE_MYCOLYLTRANSFERASE AG85A"/>
    <property type="match status" value="1"/>
</dbReference>
<keyword evidence="1" id="KW-0472">Membrane</keyword>
<feature type="transmembrane region" description="Helical" evidence="1">
    <location>
        <begin position="99"/>
        <end position="120"/>
    </location>
</feature>
<dbReference type="Pfam" id="PF00756">
    <property type="entry name" value="Esterase"/>
    <property type="match status" value="1"/>
</dbReference>
<sequence length="433" mass="45552">MTTLPLLSAHLLLPLYAVTVLVALGVVLLLRRSWRPFAIALVAGALAGALLSWLFGDVLDVLGIAPTWVDRIWTGVVCALVGVAVVGLVRAGTRARGRLVVRVLAVVLVPLAVLSGALAINRDAGLFPTVADALGESHVPPLRLPDDPAPRSGTIDATDWHAPADLPEHGRYGSVRIPGDVSHFRARPAIVYLPPAALVDHAPELPVVVMLSGQGPGAAPANIIEAGRMVERLDRIAARHHGLAPIVVMPDQLEAASNNPMCLDGPLGNSATYLTQDVPKWVRANLHASTRASDWAIAGFSQGGTCALQLGATFPDRFGSWIDVSGQRGPTLGDEGDTIKRGFKGDRAAYEAAQPLRILADRAPYTASAAFIAAGADDSRYGPIVPVVAQAARAAGVAVTQRLVEDGGHDWHTAGTALAEGVEWFMRRTHLAR</sequence>
<proteinExistence type="predicted"/>
<dbReference type="AlphaFoldDB" id="A0A850DT55"/>
<dbReference type="EMBL" id="JABMCG010000092">
    <property type="protein sequence ID" value="NUU27665.1"/>
    <property type="molecule type" value="Genomic_DNA"/>
</dbReference>
<dbReference type="Gene3D" id="3.40.50.1820">
    <property type="entry name" value="alpha/beta hydrolase"/>
    <property type="match status" value="1"/>
</dbReference>
<evidence type="ECO:0000313" key="2">
    <source>
        <dbReference type="EMBL" id="NUU27665.1"/>
    </source>
</evidence>
<feature type="transmembrane region" description="Helical" evidence="1">
    <location>
        <begin position="37"/>
        <end position="56"/>
    </location>
</feature>
<dbReference type="GO" id="GO:0016747">
    <property type="term" value="F:acyltransferase activity, transferring groups other than amino-acyl groups"/>
    <property type="evidence" value="ECO:0007669"/>
    <property type="project" value="TreeGrafter"/>
</dbReference>
<keyword evidence="1" id="KW-1133">Transmembrane helix</keyword>
<organism evidence="2 3">
    <name type="scientific">Curtobacterium citreum</name>
    <dbReference type="NCBI Taxonomy" id="2036"/>
    <lineage>
        <taxon>Bacteria</taxon>
        <taxon>Bacillati</taxon>
        <taxon>Actinomycetota</taxon>
        <taxon>Actinomycetes</taxon>
        <taxon>Micrococcales</taxon>
        <taxon>Microbacteriaceae</taxon>
        <taxon>Curtobacterium</taxon>
    </lineage>
</organism>
<protein>
    <submittedName>
        <fullName evidence="2">Esterase</fullName>
    </submittedName>
</protein>
<dbReference type="PANTHER" id="PTHR48098">
    <property type="entry name" value="ENTEROCHELIN ESTERASE-RELATED"/>
    <property type="match status" value="1"/>
</dbReference>
<reference evidence="2 3" key="1">
    <citation type="submission" date="2020-05" db="EMBL/GenBank/DDBJ databases">
        <title>Genome Sequencing of Type Strains.</title>
        <authorList>
            <person name="Lemaire J.F."/>
            <person name="Inderbitzin P."/>
            <person name="Gregorio O.A."/>
            <person name="Collins S.B."/>
            <person name="Wespe N."/>
            <person name="Knight-Connoni V."/>
        </authorList>
    </citation>
    <scope>NUCLEOTIDE SEQUENCE [LARGE SCALE GENOMIC DNA]</scope>
    <source>
        <strain evidence="2 3">DSM 20512</strain>
    </source>
</reference>
<comment type="caution">
    <text evidence="2">The sequence shown here is derived from an EMBL/GenBank/DDBJ whole genome shotgun (WGS) entry which is preliminary data.</text>
</comment>
<name>A0A850DT55_9MICO</name>
<evidence type="ECO:0000256" key="1">
    <source>
        <dbReference type="SAM" id="Phobius"/>
    </source>
</evidence>
<dbReference type="RefSeq" id="WP_175325547.1">
    <property type="nucleotide sequence ID" value="NZ_BAAAWP010000001.1"/>
</dbReference>
<gene>
    <name evidence="2" type="ORF">HP467_06005</name>
</gene>
<evidence type="ECO:0000313" key="3">
    <source>
        <dbReference type="Proteomes" id="UP000539146"/>
    </source>
</evidence>
<accession>A0A850DT55</accession>
<feature type="transmembrane region" description="Helical" evidence="1">
    <location>
        <begin position="72"/>
        <end position="92"/>
    </location>
</feature>
<dbReference type="Proteomes" id="UP000539146">
    <property type="component" value="Unassembled WGS sequence"/>
</dbReference>
<dbReference type="InterPro" id="IPR029058">
    <property type="entry name" value="AB_hydrolase_fold"/>
</dbReference>
<dbReference type="SUPFAM" id="SSF53474">
    <property type="entry name" value="alpha/beta-Hydrolases"/>
    <property type="match status" value="1"/>
</dbReference>
<keyword evidence="1" id="KW-0812">Transmembrane</keyword>
<dbReference type="InterPro" id="IPR000801">
    <property type="entry name" value="Esterase-like"/>
</dbReference>